<evidence type="ECO:0000313" key="7">
    <source>
        <dbReference type="EMBL" id="PKQ61698.1"/>
    </source>
</evidence>
<dbReference type="PANTHER" id="PTHR43133:SF46">
    <property type="entry name" value="RNA POLYMERASE SIGMA-70 FACTOR ECF SUBFAMILY"/>
    <property type="match status" value="1"/>
</dbReference>
<dbReference type="Gene3D" id="1.10.10.10">
    <property type="entry name" value="Winged helix-like DNA-binding domain superfamily/Winged helix DNA-binding domain"/>
    <property type="match status" value="1"/>
</dbReference>
<dbReference type="EMBL" id="MVDD01000012">
    <property type="protein sequence ID" value="PKQ61698.1"/>
    <property type="molecule type" value="Genomic_DNA"/>
</dbReference>
<comment type="similarity">
    <text evidence="1">Belongs to the sigma-70 factor family. ECF subfamily.</text>
</comment>
<evidence type="ECO:0000313" key="8">
    <source>
        <dbReference type="Proteomes" id="UP000233535"/>
    </source>
</evidence>
<dbReference type="InterPro" id="IPR014284">
    <property type="entry name" value="RNA_pol_sigma-70_dom"/>
</dbReference>
<keyword evidence="8" id="KW-1185">Reference proteome</keyword>
<sequence>MKKFIKALKNKKPKAQEQLYGQYADYLYRICYRYINNRDLCQDVLSQSFMNIFNSIEKTDIEEEHVLKAWMKKIAINQSLMEIRKNLKFSNTIELIEDIEESELSSDEKLLEDDLIQMVLNLPDGYRTVFSLYAIEGYKHEEIAQKLGISIGTSKSQLSKARKLLKQMITKTEVRYEAVR</sequence>
<feature type="domain" description="RNA polymerase sigma factor 70 region 4 type 2" evidence="6">
    <location>
        <begin position="114"/>
        <end position="165"/>
    </location>
</feature>
<evidence type="ECO:0008006" key="9">
    <source>
        <dbReference type="Google" id="ProtNLM"/>
    </source>
</evidence>
<dbReference type="InterPro" id="IPR039425">
    <property type="entry name" value="RNA_pol_sigma-70-like"/>
</dbReference>
<dbReference type="NCBIfam" id="TIGR02937">
    <property type="entry name" value="sigma70-ECF"/>
    <property type="match status" value="1"/>
</dbReference>
<evidence type="ECO:0000259" key="5">
    <source>
        <dbReference type="Pfam" id="PF04542"/>
    </source>
</evidence>
<name>A0A2N3HUI3_9BACT</name>
<dbReference type="AlphaFoldDB" id="A0A2N3HUI3"/>
<dbReference type="Pfam" id="PF04542">
    <property type="entry name" value="Sigma70_r2"/>
    <property type="match status" value="1"/>
</dbReference>
<feature type="domain" description="RNA polymerase sigma-70 region 2" evidence="5">
    <location>
        <begin position="19"/>
        <end position="86"/>
    </location>
</feature>
<dbReference type="Gene3D" id="1.10.1740.10">
    <property type="match status" value="1"/>
</dbReference>
<dbReference type="SUPFAM" id="SSF88659">
    <property type="entry name" value="Sigma3 and sigma4 domains of RNA polymerase sigma factors"/>
    <property type="match status" value="1"/>
</dbReference>
<dbReference type="InterPro" id="IPR007627">
    <property type="entry name" value="RNA_pol_sigma70_r2"/>
</dbReference>
<protein>
    <recommendedName>
        <fullName evidence="9">RNA polymerase subunit sigma-70</fullName>
    </recommendedName>
</protein>
<dbReference type="OrthoDB" id="1056775at2"/>
<dbReference type="GO" id="GO:0016987">
    <property type="term" value="F:sigma factor activity"/>
    <property type="evidence" value="ECO:0007669"/>
    <property type="project" value="UniProtKB-KW"/>
</dbReference>
<reference evidence="7 8" key="1">
    <citation type="journal article" date="2017" name="Front. Microbiol.">
        <title>Labilibaculum manganireducens gen. nov., sp. nov. and Labilibaculum filiforme sp. nov., Novel Bacteroidetes Isolated from Subsurface Sediments of the Baltic Sea.</title>
        <authorList>
            <person name="Vandieken V."/>
            <person name="Marshall I.P."/>
            <person name="Niemann H."/>
            <person name="Engelen B."/>
            <person name="Cypionka H."/>
        </authorList>
    </citation>
    <scope>NUCLEOTIDE SEQUENCE [LARGE SCALE GENOMIC DNA]</scope>
    <source>
        <strain evidence="7 8">59.16B</strain>
    </source>
</reference>
<dbReference type="Proteomes" id="UP000233535">
    <property type="component" value="Unassembled WGS sequence"/>
</dbReference>
<keyword evidence="4" id="KW-0804">Transcription</keyword>
<accession>A0A2N3HUI3</accession>
<comment type="caution">
    <text evidence="7">The sequence shown here is derived from an EMBL/GenBank/DDBJ whole genome shotgun (WGS) entry which is preliminary data.</text>
</comment>
<dbReference type="InterPro" id="IPR013249">
    <property type="entry name" value="RNA_pol_sigma70_r4_t2"/>
</dbReference>
<dbReference type="InterPro" id="IPR013324">
    <property type="entry name" value="RNA_pol_sigma_r3/r4-like"/>
</dbReference>
<evidence type="ECO:0000256" key="2">
    <source>
        <dbReference type="ARBA" id="ARBA00023015"/>
    </source>
</evidence>
<keyword evidence="3" id="KW-0731">Sigma factor</keyword>
<evidence type="ECO:0000256" key="1">
    <source>
        <dbReference type="ARBA" id="ARBA00010641"/>
    </source>
</evidence>
<dbReference type="InterPro" id="IPR036388">
    <property type="entry name" value="WH-like_DNA-bd_sf"/>
</dbReference>
<dbReference type="GO" id="GO:0003677">
    <property type="term" value="F:DNA binding"/>
    <property type="evidence" value="ECO:0007669"/>
    <property type="project" value="InterPro"/>
</dbReference>
<dbReference type="CDD" id="cd06171">
    <property type="entry name" value="Sigma70_r4"/>
    <property type="match status" value="1"/>
</dbReference>
<dbReference type="PANTHER" id="PTHR43133">
    <property type="entry name" value="RNA POLYMERASE ECF-TYPE SIGMA FACTO"/>
    <property type="match status" value="1"/>
</dbReference>
<dbReference type="InterPro" id="IPR013325">
    <property type="entry name" value="RNA_pol_sigma_r2"/>
</dbReference>
<dbReference type="SUPFAM" id="SSF88946">
    <property type="entry name" value="Sigma2 domain of RNA polymerase sigma factors"/>
    <property type="match status" value="1"/>
</dbReference>
<evidence type="ECO:0000256" key="4">
    <source>
        <dbReference type="ARBA" id="ARBA00023163"/>
    </source>
</evidence>
<dbReference type="Pfam" id="PF08281">
    <property type="entry name" value="Sigma70_r4_2"/>
    <property type="match status" value="1"/>
</dbReference>
<evidence type="ECO:0000256" key="3">
    <source>
        <dbReference type="ARBA" id="ARBA00023082"/>
    </source>
</evidence>
<dbReference type="RefSeq" id="WP_101262237.1">
    <property type="nucleotide sequence ID" value="NZ_MVDD01000012.1"/>
</dbReference>
<gene>
    <name evidence="7" type="ORF">BZG02_14840</name>
</gene>
<keyword evidence="2" id="KW-0805">Transcription regulation</keyword>
<proteinExistence type="inferred from homology"/>
<evidence type="ECO:0000259" key="6">
    <source>
        <dbReference type="Pfam" id="PF08281"/>
    </source>
</evidence>
<dbReference type="GO" id="GO:0006352">
    <property type="term" value="P:DNA-templated transcription initiation"/>
    <property type="evidence" value="ECO:0007669"/>
    <property type="project" value="InterPro"/>
</dbReference>
<organism evidence="7 8">
    <name type="scientific">Labilibaculum filiforme</name>
    <dbReference type="NCBI Taxonomy" id="1940526"/>
    <lineage>
        <taxon>Bacteria</taxon>
        <taxon>Pseudomonadati</taxon>
        <taxon>Bacteroidota</taxon>
        <taxon>Bacteroidia</taxon>
        <taxon>Marinilabiliales</taxon>
        <taxon>Marinifilaceae</taxon>
        <taxon>Labilibaculum</taxon>
    </lineage>
</organism>